<dbReference type="InterPro" id="IPR011037">
    <property type="entry name" value="Pyrv_Knase-like_insert_dom_sf"/>
</dbReference>
<dbReference type="Gene3D" id="2.40.33.20">
    <property type="entry name" value="PK beta-barrel domain-like"/>
    <property type="match status" value="1"/>
</dbReference>
<dbReference type="GO" id="GO:0030151">
    <property type="term" value="F:molybdenum ion binding"/>
    <property type="evidence" value="ECO:0007669"/>
    <property type="project" value="InterPro"/>
</dbReference>
<dbReference type="EMBL" id="FJOG01000001">
    <property type="protein sequence ID" value="CZR50940.1"/>
    <property type="molecule type" value="Genomic_DNA"/>
</dbReference>
<dbReference type="GO" id="GO:0003824">
    <property type="term" value="F:catalytic activity"/>
    <property type="evidence" value="ECO:0007669"/>
    <property type="project" value="InterPro"/>
</dbReference>
<dbReference type="OrthoDB" id="14384at2759"/>
<keyword evidence="1" id="KW-0812">Transmembrane</keyword>
<accession>A0A1L7WDT3</accession>
<dbReference type="PANTHER" id="PTHR36930">
    <property type="entry name" value="METAL-SULFUR CLUSTER BIOSYNTHESIS PROTEINS YUAD-RELATED"/>
    <property type="match status" value="1"/>
</dbReference>
<gene>
    <name evidence="3" type="ORF">PAC_00814</name>
</gene>
<dbReference type="Proteomes" id="UP000184330">
    <property type="component" value="Unassembled WGS sequence"/>
</dbReference>
<keyword evidence="1" id="KW-1133">Transmembrane helix</keyword>
<evidence type="ECO:0000256" key="1">
    <source>
        <dbReference type="SAM" id="Phobius"/>
    </source>
</evidence>
<proteinExistence type="predicted"/>
<keyword evidence="1" id="KW-0472">Membrane</keyword>
<dbReference type="SUPFAM" id="SSF50800">
    <property type="entry name" value="PK beta-barrel domain-like"/>
    <property type="match status" value="1"/>
</dbReference>
<keyword evidence="4" id="KW-1185">Reference proteome</keyword>
<reference evidence="3 4" key="1">
    <citation type="submission" date="2016-03" db="EMBL/GenBank/DDBJ databases">
        <authorList>
            <person name="Ploux O."/>
        </authorList>
    </citation>
    <scope>NUCLEOTIDE SEQUENCE [LARGE SCALE GENOMIC DNA]</scope>
    <source>
        <strain evidence="3 4">UAMH 11012</strain>
    </source>
</reference>
<sequence length="225" mass="25026">MYQLVYAAFIVLILYTSVYYLIPSIKWIFFSHKLGTVISVSRSPTHSFSKPTFNEIILIANLGVEGDSHLGVEVQHLSRRKALPIPPNLRQVHLIQSELFDEFKAIGPDGKGYDINPGDLGENITTRGLDVLNLSVGTRLKFVNEGEDENGKCAVVRVTGLRNPCPQISKFREGLMARCVVKDENGKVVERKAGIMSVVEAGGVVKKGTRIVVKNPWMFKKQDMV</sequence>
<dbReference type="STRING" id="576137.A0A1L7WDT3"/>
<organism evidence="3 4">
    <name type="scientific">Phialocephala subalpina</name>
    <dbReference type="NCBI Taxonomy" id="576137"/>
    <lineage>
        <taxon>Eukaryota</taxon>
        <taxon>Fungi</taxon>
        <taxon>Dikarya</taxon>
        <taxon>Ascomycota</taxon>
        <taxon>Pezizomycotina</taxon>
        <taxon>Leotiomycetes</taxon>
        <taxon>Helotiales</taxon>
        <taxon>Mollisiaceae</taxon>
        <taxon>Phialocephala</taxon>
        <taxon>Phialocephala fortinii species complex</taxon>
    </lineage>
</organism>
<dbReference type="Pfam" id="PF03473">
    <property type="entry name" value="MOSC"/>
    <property type="match status" value="1"/>
</dbReference>
<dbReference type="PANTHER" id="PTHR36930:SF1">
    <property type="entry name" value="MOSC DOMAIN-CONTAINING PROTEIN"/>
    <property type="match status" value="1"/>
</dbReference>
<dbReference type="InterPro" id="IPR005302">
    <property type="entry name" value="MoCF_Sase_C"/>
</dbReference>
<dbReference type="PROSITE" id="PS51340">
    <property type="entry name" value="MOSC"/>
    <property type="match status" value="1"/>
</dbReference>
<feature type="transmembrane region" description="Helical" evidence="1">
    <location>
        <begin position="6"/>
        <end position="22"/>
    </location>
</feature>
<evidence type="ECO:0000313" key="4">
    <source>
        <dbReference type="Proteomes" id="UP000184330"/>
    </source>
</evidence>
<dbReference type="GO" id="GO:0030170">
    <property type="term" value="F:pyridoxal phosphate binding"/>
    <property type="evidence" value="ECO:0007669"/>
    <property type="project" value="InterPro"/>
</dbReference>
<evidence type="ECO:0000313" key="3">
    <source>
        <dbReference type="EMBL" id="CZR50940.1"/>
    </source>
</evidence>
<evidence type="ECO:0000259" key="2">
    <source>
        <dbReference type="PROSITE" id="PS51340"/>
    </source>
</evidence>
<protein>
    <recommendedName>
        <fullName evidence="2">MOSC domain-containing protein</fullName>
    </recommendedName>
</protein>
<name>A0A1L7WDT3_9HELO</name>
<feature type="domain" description="MOSC" evidence="2">
    <location>
        <begin position="51"/>
        <end position="214"/>
    </location>
</feature>
<dbReference type="AlphaFoldDB" id="A0A1L7WDT3"/>
<dbReference type="InterPro" id="IPR052716">
    <property type="entry name" value="MOSC_domain"/>
</dbReference>